<organism evidence="2 3">
    <name type="scientific">Candidatus Berkelbacteria bacterium RIFCSPHIGHO2_12_FULL_36_9</name>
    <dbReference type="NCBI Taxonomy" id="1797469"/>
    <lineage>
        <taxon>Bacteria</taxon>
        <taxon>Candidatus Berkelbacteria</taxon>
    </lineage>
</organism>
<evidence type="ECO:0000313" key="3">
    <source>
        <dbReference type="Proteomes" id="UP000176451"/>
    </source>
</evidence>
<evidence type="ECO:0000313" key="2">
    <source>
        <dbReference type="EMBL" id="OGD66255.1"/>
    </source>
</evidence>
<dbReference type="AlphaFoldDB" id="A0A1F5EFV9"/>
<dbReference type="PANTHER" id="PTHR35800:SF1">
    <property type="entry name" value="RNA-BINDING PROTEIN KHPB"/>
    <property type="match status" value="1"/>
</dbReference>
<feature type="domain" description="R3H" evidence="1">
    <location>
        <begin position="87"/>
        <end position="152"/>
    </location>
</feature>
<accession>A0A1F5EFV9</accession>
<dbReference type="Gene3D" id="3.30.300.20">
    <property type="match status" value="1"/>
</dbReference>
<evidence type="ECO:0000259" key="1">
    <source>
        <dbReference type="PROSITE" id="PS51061"/>
    </source>
</evidence>
<dbReference type="InterPro" id="IPR038008">
    <property type="entry name" value="Jag_KH"/>
</dbReference>
<dbReference type="CDD" id="cd02414">
    <property type="entry name" value="KH-II_Jag"/>
    <property type="match status" value="1"/>
</dbReference>
<dbReference type="Proteomes" id="UP000176451">
    <property type="component" value="Unassembled WGS sequence"/>
</dbReference>
<dbReference type="SUPFAM" id="SSF82708">
    <property type="entry name" value="R3H domain"/>
    <property type="match status" value="1"/>
</dbReference>
<dbReference type="InterPro" id="IPR015946">
    <property type="entry name" value="KH_dom-like_a/b"/>
</dbReference>
<dbReference type="SMART" id="SM00393">
    <property type="entry name" value="R3H"/>
    <property type="match status" value="1"/>
</dbReference>
<sequence>MSKYTKKIQKTTEKILDKIGLEYEIQLEEDPESIYLNIETNDSSLLIGWHGESLFALDHIIKAVIMNELGYEEKMPKLVIDVCGYKKTQADKIKQMAQNTAQKVIKYKQAEVLRPMSSYERRLVHLALKDMEEIITESMGVDPNRRIVIKVR</sequence>
<name>A0A1F5EFV9_9BACT</name>
<dbReference type="Gene3D" id="3.30.1370.50">
    <property type="entry name" value="R3H-like domain"/>
    <property type="match status" value="1"/>
</dbReference>
<dbReference type="Pfam" id="PF01424">
    <property type="entry name" value="R3H"/>
    <property type="match status" value="1"/>
</dbReference>
<dbReference type="InterPro" id="IPR039247">
    <property type="entry name" value="KhpB"/>
</dbReference>
<dbReference type="STRING" id="1797469.A3F08_02560"/>
<dbReference type="PROSITE" id="PS51061">
    <property type="entry name" value="R3H"/>
    <property type="match status" value="1"/>
</dbReference>
<dbReference type="CDD" id="cd02644">
    <property type="entry name" value="R3H_jag"/>
    <property type="match status" value="1"/>
</dbReference>
<dbReference type="InterPro" id="IPR034079">
    <property type="entry name" value="R3H_KhpB"/>
</dbReference>
<dbReference type="PANTHER" id="PTHR35800">
    <property type="entry name" value="PROTEIN JAG"/>
    <property type="match status" value="1"/>
</dbReference>
<dbReference type="InterPro" id="IPR001374">
    <property type="entry name" value="R3H_dom"/>
</dbReference>
<proteinExistence type="predicted"/>
<comment type="caution">
    <text evidence="2">The sequence shown here is derived from an EMBL/GenBank/DDBJ whole genome shotgun (WGS) entry which is preliminary data.</text>
</comment>
<dbReference type="InterPro" id="IPR036867">
    <property type="entry name" value="R3H_dom_sf"/>
</dbReference>
<gene>
    <name evidence="2" type="ORF">A3F08_02560</name>
</gene>
<dbReference type="EMBL" id="MEZV01000041">
    <property type="protein sequence ID" value="OGD66255.1"/>
    <property type="molecule type" value="Genomic_DNA"/>
</dbReference>
<reference evidence="2 3" key="1">
    <citation type="journal article" date="2016" name="Nat. Commun.">
        <title>Thousands of microbial genomes shed light on interconnected biogeochemical processes in an aquifer system.</title>
        <authorList>
            <person name="Anantharaman K."/>
            <person name="Brown C.T."/>
            <person name="Hug L.A."/>
            <person name="Sharon I."/>
            <person name="Castelle C.J."/>
            <person name="Probst A.J."/>
            <person name="Thomas B.C."/>
            <person name="Singh A."/>
            <person name="Wilkins M.J."/>
            <person name="Karaoz U."/>
            <person name="Brodie E.L."/>
            <person name="Williams K.H."/>
            <person name="Hubbard S.S."/>
            <person name="Banfield J.F."/>
        </authorList>
    </citation>
    <scope>NUCLEOTIDE SEQUENCE [LARGE SCALE GENOMIC DNA]</scope>
</reference>
<protein>
    <recommendedName>
        <fullName evidence="1">R3H domain-containing protein</fullName>
    </recommendedName>
</protein>
<dbReference type="GO" id="GO:0003723">
    <property type="term" value="F:RNA binding"/>
    <property type="evidence" value="ECO:0007669"/>
    <property type="project" value="InterPro"/>
</dbReference>